<organism evidence="15 16">
    <name type="scientific">Actinacidiphila paucisporea</name>
    <dbReference type="NCBI Taxonomy" id="310782"/>
    <lineage>
        <taxon>Bacteria</taxon>
        <taxon>Bacillati</taxon>
        <taxon>Actinomycetota</taxon>
        <taxon>Actinomycetes</taxon>
        <taxon>Kitasatosporales</taxon>
        <taxon>Streptomycetaceae</taxon>
        <taxon>Actinacidiphila</taxon>
    </lineage>
</organism>
<accession>A0A1M7I077</accession>
<sequence>MPRHDAGRSAGPGRTAVLPRALLALALLAGYHLLAPLILAALAAADLFLLRGSHSYTLTSLEAYAGSVAVACSLIRVVYLTRSAAPDPDDLPGLPLTPAAQPELWYRVTESARAARTAPPAEIRLIADVNALVIEDVRLLGLRQGRRRLFVGAPLLLGMTAAELDAVVAHELGHYANADTRLAATVWAGRAALERTVGALEERAAAHRARQTAEAEAKAARRRAQGKPAPVTVRAARGPDHYLGAVYTAYAKLGLRCTEGVSRRQEYAADLVAVRIAGRDSTAAALRRLTALGVAAELYASRYATMGHDAGLLPPRGQFHGGLALLLADPTRRRELDDLARRLPEQHRSPYDSHPPMARRVAVIEALPDDGRRTAGAGPAVGLLREPHAVFAALESMELGVTSETARRVSWHDLPHRTLRTAHARTAEPLLRAMAEAAAARGLTLTGPPALDTLLDLVDAGMLPEIAALLPMSEAASRSTGRAAREFARTAFRSRLSALAVVTLADTGRIRWELSWSGPPVRQVVPDGLADALEAALDAVIATPPGTAALRHLLLSTPPLGGAVHTTTRRLP</sequence>
<keyword evidence="8" id="KW-0862">Zinc</keyword>
<evidence type="ECO:0000256" key="3">
    <source>
        <dbReference type="ARBA" id="ARBA00022475"/>
    </source>
</evidence>
<evidence type="ECO:0000313" key="15">
    <source>
        <dbReference type="EMBL" id="SHM33973.1"/>
    </source>
</evidence>
<evidence type="ECO:0000256" key="13">
    <source>
        <dbReference type="SAM" id="Phobius"/>
    </source>
</evidence>
<dbReference type="STRING" id="310782.SAMN05216499_11099"/>
<keyword evidence="16" id="KW-1185">Reference proteome</keyword>
<evidence type="ECO:0000256" key="2">
    <source>
        <dbReference type="ARBA" id="ARBA00004651"/>
    </source>
</evidence>
<evidence type="ECO:0000256" key="7">
    <source>
        <dbReference type="ARBA" id="ARBA00022801"/>
    </source>
</evidence>
<feature type="domain" description="Peptidase M48" evidence="14">
    <location>
        <begin position="141"/>
        <end position="366"/>
    </location>
</feature>
<dbReference type="Proteomes" id="UP000184111">
    <property type="component" value="Unassembled WGS sequence"/>
</dbReference>
<keyword evidence="7" id="KW-0378">Hydrolase</keyword>
<feature type="transmembrane region" description="Helical" evidence="13">
    <location>
        <begin position="21"/>
        <end position="43"/>
    </location>
</feature>
<evidence type="ECO:0000256" key="12">
    <source>
        <dbReference type="SAM" id="MobiDB-lite"/>
    </source>
</evidence>
<keyword evidence="9 13" id="KW-1133">Transmembrane helix</keyword>
<dbReference type="Pfam" id="PF01435">
    <property type="entry name" value="Peptidase_M48"/>
    <property type="match status" value="1"/>
</dbReference>
<comment type="subcellular location">
    <subcellularLocation>
        <location evidence="2">Cell membrane</location>
        <topology evidence="2">Multi-pass membrane protein</topology>
    </subcellularLocation>
</comment>
<protein>
    <submittedName>
        <fullName evidence="15">Zn-dependent protease with chaperone function</fullName>
    </submittedName>
</protein>
<keyword evidence="10" id="KW-0482">Metalloprotease</keyword>
<evidence type="ECO:0000313" key="16">
    <source>
        <dbReference type="Proteomes" id="UP000184111"/>
    </source>
</evidence>
<keyword evidence="4 15" id="KW-0645">Protease</keyword>
<dbReference type="CDD" id="cd07328">
    <property type="entry name" value="M48_Ste24p_like"/>
    <property type="match status" value="1"/>
</dbReference>
<dbReference type="InterPro" id="IPR001915">
    <property type="entry name" value="Peptidase_M48"/>
</dbReference>
<evidence type="ECO:0000256" key="8">
    <source>
        <dbReference type="ARBA" id="ARBA00022833"/>
    </source>
</evidence>
<keyword evidence="6" id="KW-0479">Metal-binding</keyword>
<dbReference type="PANTHER" id="PTHR43221:SF1">
    <property type="entry name" value="PROTEASE HTPX"/>
    <property type="match status" value="1"/>
</dbReference>
<name>A0A1M7I077_9ACTN</name>
<dbReference type="GO" id="GO:0004222">
    <property type="term" value="F:metalloendopeptidase activity"/>
    <property type="evidence" value="ECO:0007669"/>
    <property type="project" value="InterPro"/>
</dbReference>
<dbReference type="RefSeq" id="WP_073499214.1">
    <property type="nucleotide sequence ID" value="NZ_FRBI01000010.1"/>
</dbReference>
<dbReference type="InterPro" id="IPR050083">
    <property type="entry name" value="HtpX_protease"/>
</dbReference>
<dbReference type="PANTHER" id="PTHR43221">
    <property type="entry name" value="PROTEASE HTPX"/>
    <property type="match status" value="1"/>
</dbReference>
<dbReference type="OrthoDB" id="155290at2"/>
<proteinExistence type="predicted"/>
<comment type="cofactor">
    <cofactor evidence="1">
        <name>Zn(2+)</name>
        <dbReference type="ChEBI" id="CHEBI:29105"/>
    </cofactor>
</comment>
<evidence type="ECO:0000256" key="10">
    <source>
        <dbReference type="ARBA" id="ARBA00023049"/>
    </source>
</evidence>
<dbReference type="GO" id="GO:0006508">
    <property type="term" value="P:proteolysis"/>
    <property type="evidence" value="ECO:0007669"/>
    <property type="project" value="UniProtKB-KW"/>
</dbReference>
<gene>
    <name evidence="15" type="ORF">SAMN05216499_11099</name>
</gene>
<evidence type="ECO:0000256" key="6">
    <source>
        <dbReference type="ARBA" id="ARBA00022723"/>
    </source>
</evidence>
<dbReference type="EMBL" id="FRBI01000010">
    <property type="protein sequence ID" value="SHM33973.1"/>
    <property type="molecule type" value="Genomic_DNA"/>
</dbReference>
<reference evidence="15 16" key="1">
    <citation type="submission" date="2016-11" db="EMBL/GenBank/DDBJ databases">
        <authorList>
            <person name="Jaros S."/>
            <person name="Januszkiewicz K."/>
            <person name="Wedrychowicz H."/>
        </authorList>
    </citation>
    <scope>NUCLEOTIDE SEQUENCE [LARGE SCALE GENOMIC DNA]</scope>
    <source>
        <strain evidence="15 16">CGMCC 4.2025</strain>
    </source>
</reference>
<evidence type="ECO:0000256" key="4">
    <source>
        <dbReference type="ARBA" id="ARBA00022670"/>
    </source>
</evidence>
<feature type="compositionally biased region" description="Basic and acidic residues" evidence="12">
    <location>
        <begin position="208"/>
        <end position="219"/>
    </location>
</feature>
<evidence type="ECO:0000256" key="5">
    <source>
        <dbReference type="ARBA" id="ARBA00022692"/>
    </source>
</evidence>
<dbReference type="GO" id="GO:0046872">
    <property type="term" value="F:metal ion binding"/>
    <property type="evidence" value="ECO:0007669"/>
    <property type="project" value="UniProtKB-KW"/>
</dbReference>
<evidence type="ECO:0000256" key="9">
    <source>
        <dbReference type="ARBA" id="ARBA00022989"/>
    </source>
</evidence>
<dbReference type="Gene3D" id="3.30.2010.10">
    <property type="entry name" value="Metalloproteases ('zincins'), catalytic domain"/>
    <property type="match status" value="1"/>
</dbReference>
<evidence type="ECO:0000256" key="11">
    <source>
        <dbReference type="ARBA" id="ARBA00023136"/>
    </source>
</evidence>
<feature type="region of interest" description="Disordered" evidence="12">
    <location>
        <begin position="208"/>
        <end position="231"/>
    </location>
</feature>
<keyword evidence="3" id="KW-1003">Cell membrane</keyword>
<keyword evidence="5 13" id="KW-0812">Transmembrane</keyword>
<keyword evidence="11 13" id="KW-0472">Membrane</keyword>
<evidence type="ECO:0000259" key="14">
    <source>
        <dbReference type="Pfam" id="PF01435"/>
    </source>
</evidence>
<dbReference type="GO" id="GO:0005886">
    <property type="term" value="C:plasma membrane"/>
    <property type="evidence" value="ECO:0007669"/>
    <property type="project" value="UniProtKB-SubCell"/>
</dbReference>
<dbReference type="AlphaFoldDB" id="A0A1M7I077"/>
<evidence type="ECO:0000256" key="1">
    <source>
        <dbReference type="ARBA" id="ARBA00001947"/>
    </source>
</evidence>